<feature type="region of interest" description="Disordered" evidence="1">
    <location>
        <begin position="1184"/>
        <end position="1213"/>
    </location>
</feature>
<feature type="region of interest" description="Disordered" evidence="1">
    <location>
        <begin position="480"/>
        <end position="504"/>
    </location>
</feature>
<feature type="compositionally biased region" description="Basic and acidic residues" evidence="1">
    <location>
        <begin position="540"/>
        <end position="559"/>
    </location>
</feature>
<feature type="transmembrane region" description="Helical" evidence="2">
    <location>
        <begin position="9"/>
        <end position="42"/>
    </location>
</feature>
<keyword evidence="2" id="KW-0812">Transmembrane</keyword>
<feature type="region of interest" description="Disordered" evidence="1">
    <location>
        <begin position="524"/>
        <end position="559"/>
    </location>
</feature>
<reference evidence="3 4" key="1">
    <citation type="submission" date="2024-08" db="EMBL/GenBank/DDBJ databases">
        <authorList>
            <person name="Will J Nash"/>
            <person name="Angela Man"/>
            <person name="Seanna McTaggart"/>
            <person name="Kendall Baker"/>
            <person name="Tom Barker"/>
            <person name="Leah Catchpole"/>
            <person name="Alex Durrant"/>
            <person name="Karim Gharbi"/>
            <person name="Naomi Irish"/>
            <person name="Gemy Kaithakottil"/>
            <person name="Debby Ku"/>
            <person name="Aaliyah Providence"/>
            <person name="Felix Shaw"/>
            <person name="David Swarbreck"/>
            <person name="Chris Watkins"/>
            <person name="Ann M. McCartney"/>
            <person name="Giulio Formenti"/>
            <person name="Alice Mouton"/>
            <person name="Noel Vella"/>
            <person name="Bjorn M von Reumont"/>
            <person name="Adriana Vella"/>
            <person name="Wilfried Haerty"/>
        </authorList>
    </citation>
    <scope>NUCLEOTIDE SEQUENCE [LARGE SCALE GENOMIC DNA]</scope>
</reference>
<accession>A0ABP1PK50</accession>
<comment type="caution">
    <text evidence="3">The sequence shown here is derived from an EMBL/GenBank/DDBJ whole genome shotgun (WGS) entry which is preliminary data.</text>
</comment>
<dbReference type="PROSITE" id="PS51257">
    <property type="entry name" value="PROKAR_LIPOPROTEIN"/>
    <property type="match status" value="1"/>
</dbReference>
<feature type="compositionally biased region" description="Polar residues" evidence="1">
    <location>
        <begin position="726"/>
        <end position="745"/>
    </location>
</feature>
<keyword evidence="4" id="KW-1185">Reference proteome</keyword>
<protein>
    <submittedName>
        <fullName evidence="3">Uncharacterized protein</fullName>
    </submittedName>
</protein>
<evidence type="ECO:0000256" key="2">
    <source>
        <dbReference type="SAM" id="Phobius"/>
    </source>
</evidence>
<feature type="compositionally biased region" description="Polar residues" evidence="1">
    <location>
        <begin position="193"/>
        <end position="203"/>
    </location>
</feature>
<name>A0ABP1PK50_XYLVO</name>
<feature type="compositionally biased region" description="Polar residues" evidence="1">
    <location>
        <begin position="1340"/>
        <end position="1356"/>
    </location>
</feature>
<feature type="region of interest" description="Disordered" evidence="1">
    <location>
        <begin position="1304"/>
        <end position="1356"/>
    </location>
</feature>
<evidence type="ECO:0000313" key="3">
    <source>
        <dbReference type="EMBL" id="CAL7952529.1"/>
    </source>
</evidence>
<feature type="compositionally biased region" description="Low complexity" evidence="1">
    <location>
        <begin position="1234"/>
        <end position="1250"/>
    </location>
</feature>
<feature type="compositionally biased region" description="Polar residues" evidence="1">
    <location>
        <begin position="701"/>
        <end position="718"/>
    </location>
</feature>
<feature type="compositionally biased region" description="Polar residues" evidence="1">
    <location>
        <begin position="482"/>
        <end position="500"/>
    </location>
</feature>
<dbReference type="EMBL" id="CAXAJV020001301">
    <property type="protein sequence ID" value="CAL7952529.1"/>
    <property type="molecule type" value="Genomic_DNA"/>
</dbReference>
<proteinExistence type="predicted"/>
<feature type="compositionally biased region" description="Basic and acidic residues" evidence="1">
    <location>
        <begin position="399"/>
        <end position="422"/>
    </location>
</feature>
<organism evidence="3 4">
    <name type="scientific">Xylocopa violacea</name>
    <name type="common">Violet carpenter bee</name>
    <name type="synonym">Apis violacea</name>
    <dbReference type="NCBI Taxonomy" id="135666"/>
    <lineage>
        <taxon>Eukaryota</taxon>
        <taxon>Metazoa</taxon>
        <taxon>Ecdysozoa</taxon>
        <taxon>Arthropoda</taxon>
        <taxon>Hexapoda</taxon>
        <taxon>Insecta</taxon>
        <taxon>Pterygota</taxon>
        <taxon>Neoptera</taxon>
        <taxon>Endopterygota</taxon>
        <taxon>Hymenoptera</taxon>
        <taxon>Apocrita</taxon>
        <taxon>Aculeata</taxon>
        <taxon>Apoidea</taxon>
        <taxon>Anthophila</taxon>
        <taxon>Apidae</taxon>
        <taxon>Xylocopa</taxon>
        <taxon>Xylocopa</taxon>
    </lineage>
</organism>
<feature type="compositionally biased region" description="Low complexity" evidence="1">
    <location>
        <begin position="1307"/>
        <end position="1339"/>
    </location>
</feature>
<feature type="compositionally biased region" description="Low complexity" evidence="1">
    <location>
        <begin position="752"/>
        <end position="785"/>
    </location>
</feature>
<feature type="compositionally biased region" description="Polar residues" evidence="1">
    <location>
        <begin position="1251"/>
        <end position="1267"/>
    </location>
</feature>
<feature type="region of interest" description="Disordered" evidence="1">
    <location>
        <begin position="1234"/>
        <end position="1267"/>
    </location>
</feature>
<sequence length="1443" mass="152724">MWDLRNRGVIVLVSALSGCVFLYNVFGPIFILTVSLFFTIYACYSLIINDSLLSRHAFLLFDYCKYVSFEVYANSEIIVEHAYQYICQFFDVLSRRFRKRYPIETQSGMEKHRGSHYQLSSDPYPIRRNSSNFGSIAQFSPIPRNSSKANISNDISSNVNFYHNSGHSPYDHSSSATKHTSTPMFPSGKEGLENQTFDSSSGDPTLPKGASFLYGRSHAALPKENATYFNAEHSSQWGCCVDSKLDAKAGEPKVAGPLSTSTRHNIDPKVYNDVTSPGLTTRLTKYAAEANNKLTHQSQYRVGQFPKVNLHASPVPVINAKSVKTRTPVTVRVAPPRTIRYSPPSRQNILTNLCYLDNDCTSSNDSAHALREISLKRHASRDDVTSDLAKKQRTDALASRKFEIPDETKQKRSREESLKSEEDISPQSKAVRPIKRTKTPSCYDIINSLSSSKHVVSGVKRKARDFSRSGTPDFEKHFKSLESVQTADPRTVSPQVSSAASPRRYDRQPDACYYVDKLQEHSPLKGILKTKNRHSGNGNSEEKRIDGNHSNGEKNRPAESTKLTHKLFMKAEPERNEKLRMLVEEQGNIRAKFTTDDVEEIKKEDIADMRQTSMKARLQSMFDAISGKATSQINPDVVIQAEEVNVVKSVASPVMCATLNSSTTTTNVNTTPISTSAVAPSPGTGESVVKSPKHVAFNLPTKETSSSANNTQFRNTGPSFERKTESASTTVLDNTTTTAQSSTVSRPEHAAVSSTSSSNVQNSDFGKSTSNTLATSSLSTHTTSNKQQQPPLLVPATMNNIFGSVATVVSTTLPVSTSPSVATNTGKNISQDTKIATTRSSTLPAASGGSMTFASSNTMVVTDNKNEKNANAMPFNSDNTTSARIAVTTANTSAPLFTFGNKIGNATTNSKSEGFVFNSVGNTSTQTSGSFGCSSINNVGTNGSNNRVASTVTTSPAFSFRPAATSSTFSFGTASVTTGNAAATSLFAIGNNNSSTRTCTATQFPTSNSSIFASSSSGPSLIFGATTTSNQQPIFGTTSSLSSSSGFASTNAVPIFSNTNSASVPVFGSNVSTPASVVPSSGTNNAALFSPCSNSTTTSASTFPTTTNIFGQASSSSITSFKSSSGVFGTNNSSTLFGSQTTTPSTFGSSNVSNNSQIASAFNATNVSMDNTSVPGFAASGTAVSGFRSQNQEKENPAGGQGGSGSQNLAVGSSIFGGENTAVTVFGASNPTSSGPFNSASASSSNMFTGQNTTPSSNTAFGAATTGSNPTNCPPAFGDTNKISPFGAQPSAFGHPVSNASTSVFGNANASNENNNNSNTTANSNTNNNNNNNNNSNTTGIFTFGSNQKPSQQSTASFSFGTNSITNNNVAASTSASTPFQFGAITSNSATGFNFSAPSTTPSVNFGATSSTATFNASTPGMFSIGSGSIAPRSRNIRTRKQR</sequence>
<feature type="region of interest" description="Disordered" evidence="1">
    <location>
        <begin position="166"/>
        <end position="204"/>
    </location>
</feature>
<keyword evidence="2" id="KW-1133">Transmembrane helix</keyword>
<feature type="region of interest" description="Disordered" evidence="1">
    <location>
        <begin position="699"/>
        <end position="791"/>
    </location>
</feature>
<evidence type="ECO:0000256" key="1">
    <source>
        <dbReference type="SAM" id="MobiDB-lite"/>
    </source>
</evidence>
<dbReference type="Proteomes" id="UP001642520">
    <property type="component" value="Unassembled WGS sequence"/>
</dbReference>
<feature type="region of interest" description="Disordered" evidence="1">
    <location>
        <begin position="399"/>
        <end position="436"/>
    </location>
</feature>
<evidence type="ECO:0000313" key="4">
    <source>
        <dbReference type="Proteomes" id="UP001642520"/>
    </source>
</evidence>
<feature type="compositionally biased region" description="Polar residues" evidence="1">
    <location>
        <begin position="166"/>
        <end position="184"/>
    </location>
</feature>
<keyword evidence="2" id="KW-0472">Membrane</keyword>
<gene>
    <name evidence="3" type="ORF">XYLVIOL_LOCUS11116</name>
</gene>